<accession>A0ABR1S540</accession>
<organism evidence="2 3">
    <name type="scientific">Apiospora marii</name>
    <dbReference type="NCBI Taxonomy" id="335849"/>
    <lineage>
        <taxon>Eukaryota</taxon>
        <taxon>Fungi</taxon>
        <taxon>Dikarya</taxon>
        <taxon>Ascomycota</taxon>
        <taxon>Pezizomycotina</taxon>
        <taxon>Sordariomycetes</taxon>
        <taxon>Xylariomycetidae</taxon>
        <taxon>Amphisphaeriales</taxon>
        <taxon>Apiosporaceae</taxon>
        <taxon>Apiospora</taxon>
    </lineage>
</organism>
<keyword evidence="3" id="KW-1185">Reference proteome</keyword>
<dbReference type="Proteomes" id="UP001396898">
    <property type="component" value="Unassembled WGS sequence"/>
</dbReference>
<dbReference type="Pfam" id="PF09995">
    <property type="entry name" value="MPAB_Lcp_cat"/>
    <property type="match status" value="1"/>
</dbReference>
<dbReference type="EMBL" id="JAQQWI010000007">
    <property type="protein sequence ID" value="KAK8026821.1"/>
    <property type="molecule type" value="Genomic_DNA"/>
</dbReference>
<evidence type="ECO:0000313" key="3">
    <source>
        <dbReference type="Proteomes" id="UP001396898"/>
    </source>
</evidence>
<proteinExistence type="predicted"/>
<name>A0ABR1S540_9PEZI</name>
<evidence type="ECO:0000313" key="2">
    <source>
        <dbReference type="EMBL" id="KAK8026821.1"/>
    </source>
</evidence>
<gene>
    <name evidence="2" type="ORF">PG991_003877</name>
</gene>
<comment type="caution">
    <text evidence="2">The sequence shown here is derived from an EMBL/GenBank/DDBJ whole genome shotgun (WGS) entry which is preliminary data.</text>
</comment>
<sequence length="271" mass="31270">MGKPLIYPTIKEPQELKEFVDDAIYLTGGHLPPGVGEGSFKHSNFAHRILNRLTTTTRFLNAAVHGTQREKEAIFSIIHKAHTRVKGENYSADDPELHKWTAANLFAALVVVHEAFFGKLPRAKQEALYKEAAMYGTSLRMPPELWPATLDEFWQYWHRQIETLTVTDWARSLCRDLLWPRKIPLYLWPAVPVGRLLTIHWLPERLQREYGLPRPGPWSNAFYYSAVAGTALIYPHLPRTLRTLPSKMYMKDMKSAVKRIEATGTWHNKKD</sequence>
<dbReference type="PANTHER" id="PTHR36151:SF3">
    <property type="entry name" value="ER-BOUND OXYGENASE MPAB_MPAB'_RUBBER OXYGENASE CATALYTIC DOMAIN-CONTAINING PROTEIN"/>
    <property type="match status" value="1"/>
</dbReference>
<reference evidence="2 3" key="1">
    <citation type="submission" date="2023-01" db="EMBL/GenBank/DDBJ databases">
        <title>Analysis of 21 Apiospora genomes using comparative genomics revels a genus with tremendous synthesis potential of carbohydrate active enzymes and secondary metabolites.</title>
        <authorList>
            <person name="Sorensen T."/>
        </authorList>
    </citation>
    <scope>NUCLEOTIDE SEQUENCE [LARGE SCALE GENOMIC DNA]</scope>
    <source>
        <strain evidence="2 3">CBS 20057</strain>
    </source>
</reference>
<evidence type="ECO:0000259" key="1">
    <source>
        <dbReference type="Pfam" id="PF09995"/>
    </source>
</evidence>
<feature type="domain" description="ER-bound oxygenase mpaB/mpaB'/Rubber oxygenase catalytic" evidence="1">
    <location>
        <begin position="31"/>
        <end position="218"/>
    </location>
</feature>
<dbReference type="PANTHER" id="PTHR36151">
    <property type="entry name" value="BLR2777 PROTEIN"/>
    <property type="match status" value="1"/>
</dbReference>
<dbReference type="InterPro" id="IPR018713">
    <property type="entry name" value="MPAB/Lcp_cat_dom"/>
</dbReference>
<protein>
    <recommendedName>
        <fullName evidence="1">ER-bound oxygenase mpaB/mpaB'/Rubber oxygenase catalytic domain-containing protein</fullName>
    </recommendedName>
</protein>